<dbReference type="Proteomes" id="UP000219215">
    <property type="component" value="Chromosome DPRO"/>
</dbReference>
<dbReference type="AlphaFoldDB" id="A0A2C8F6D4"/>
<evidence type="ECO:0000256" key="1">
    <source>
        <dbReference type="SAM" id="Coils"/>
    </source>
</evidence>
<keyword evidence="3" id="KW-1185">Reference proteome</keyword>
<dbReference type="OrthoDB" id="9841034at2"/>
<feature type="coiled-coil region" evidence="1">
    <location>
        <begin position="73"/>
        <end position="107"/>
    </location>
</feature>
<proteinExistence type="predicted"/>
<dbReference type="EMBL" id="LT907975">
    <property type="protein sequence ID" value="SOB57937.1"/>
    <property type="molecule type" value="Genomic_DNA"/>
</dbReference>
<sequence>MRRKTKQLRGEKLVLVIKAELGRMVGLSPKECPITISSVAKRLKVSRQTLYSHDLKKVVEEFASIQRENFDEVDEASIRRRPLEERLKDLEHENHVLSEKLDSYIERWVAIEYNSRMLGIDPDELFASAPKPMRSVGRK</sequence>
<protein>
    <submittedName>
        <fullName evidence="2">Uncharacterized protein</fullName>
    </submittedName>
</protein>
<dbReference type="KEGG" id="pprf:DPRO_1049"/>
<dbReference type="RefSeq" id="WP_097011102.1">
    <property type="nucleotide sequence ID" value="NZ_LT907975.1"/>
</dbReference>
<accession>A0A2C8F6D4</accession>
<keyword evidence="1" id="KW-0175">Coiled coil</keyword>
<organism evidence="2 3">
    <name type="scientific">Pseudodesulfovibrio profundus</name>
    <dbReference type="NCBI Taxonomy" id="57320"/>
    <lineage>
        <taxon>Bacteria</taxon>
        <taxon>Pseudomonadati</taxon>
        <taxon>Thermodesulfobacteriota</taxon>
        <taxon>Desulfovibrionia</taxon>
        <taxon>Desulfovibrionales</taxon>
        <taxon>Desulfovibrionaceae</taxon>
    </lineage>
</organism>
<evidence type="ECO:0000313" key="2">
    <source>
        <dbReference type="EMBL" id="SOB57937.1"/>
    </source>
</evidence>
<gene>
    <name evidence="2" type="ORF">DPRO_1049</name>
</gene>
<name>A0A2C8F6D4_9BACT</name>
<reference evidence="3" key="1">
    <citation type="submission" date="2017-09" db="EMBL/GenBank/DDBJ databases">
        <authorList>
            <person name="Regsiter A."/>
            <person name="William W."/>
        </authorList>
    </citation>
    <scope>NUCLEOTIDE SEQUENCE [LARGE SCALE GENOMIC DNA]</scope>
    <source>
        <strain evidence="3">500-1</strain>
    </source>
</reference>
<evidence type="ECO:0000313" key="3">
    <source>
        <dbReference type="Proteomes" id="UP000219215"/>
    </source>
</evidence>